<comment type="caution">
    <text evidence="1">The sequence shown here is derived from an EMBL/GenBank/DDBJ whole genome shotgun (WGS) entry which is preliminary data.</text>
</comment>
<proteinExistence type="predicted"/>
<name>A0ABS9UQ75_9BACT</name>
<dbReference type="Proteomes" id="UP001165488">
    <property type="component" value="Unassembled WGS sequence"/>
</dbReference>
<gene>
    <name evidence="1" type="ORF">MM236_11290</name>
</gene>
<dbReference type="EMBL" id="JAKZGS010000008">
    <property type="protein sequence ID" value="MCH7398580.1"/>
    <property type="molecule type" value="Genomic_DNA"/>
</dbReference>
<organism evidence="1 2">
    <name type="scientific">Belliella calami</name>
    <dbReference type="NCBI Taxonomy" id="2923436"/>
    <lineage>
        <taxon>Bacteria</taxon>
        <taxon>Pseudomonadati</taxon>
        <taxon>Bacteroidota</taxon>
        <taxon>Cytophagia</taxon>
        <taxon>Cytophagales</taxon>
        <taxon>Cyclobacteriaceae</taxon>
        <taxon>Belliella</taxon>
    </lineage>
</organism>
<evidence type="ECO:0000313" key="1">
    <source>
        <dbReference type="EMBL" id="MCH7398580.1"/>
    </source>
</evidence>
<evidence type="ECO:0000313" key="2">
    <source>
        <dbReference type="Proteomes" id="UP001165488"/>
    </source>
</evidence>
<protein>
    <submittedName>
        <fullName evidence="1">Uncharacterized protein</fullName>
    </submittedName>
</protein>
<keyword evidence="2" id="KW-1185">Reference proteome</keyword>
<reference evidence="1" key="1">
    <citation type="submission" date="2022-03" db="EMBL/GenBank/DDBJ databases">
        <title>De novo assembled genomes of Belliella spp. (Cyclobacteriaceae) strains.</title>
        <authorList>
            <person name="Szabo A."/>
            <person name="Korponai K."/>
            <person name="Felfoldi T."/>
        </authorList>
    </citation>
    <scope>NUCLEOTIDE SEQUENCE</scope>
    <source>
        <strain evidence="1">DSM 107340</strain>
    </source>
</reference>
<sequence>MFFVFGILTCAFEYSFAQHESVQKIVRATNIQEMFRNRPNFVGGNSIYGIAETPKWVEGTYFLDPNWKRGSIFLYENDELLIDYFIRYQIDENQIEVMAFEDGRVVKINGDKVKSFVSVDSVTKAKRIFMNQANFRKDEDNLVGFFELLVEGDITLVKLTTAIYRNSNYNTALMMGEKNDRIVKRDTFYFISNDVVTLIPSKMKDFLEIFEDRKSEIRKFINRYNVNIKEELGLIRVFNFYKQREGA</sequence>
<accession>A0ABS9UQ75</accession>
<dbReference type="RefSeq" id="WP_241275091.1">
    <property type="nucleotide sequence ID" value="NZ_JAKZGS010000008.1"/>
</dbReference>